<dbReference type="InterPro" id="IPR011928">
    <property type="entry name" value="Phage_phiJL001_Gp84"/>
</dbReference>
<accession>A0A845ADK5</accession>
<dbReference type="EMBL" id="WTYQ01000005">
    <property type="protein sequence ID" value="MXP26875.1"/>
    <property type="molecule type" value="Genomic_DNA"/>
</dbReference>
<comment type="caution">
    <text evidence="2">The sequence shown here is derived from an EMBL/GenBank/DDBJ whole genome shotgun (WGS) entry which is preliminary data.</text>
</comment>
<name>A0A845ADK5_9SPHN</name>
<dbReference type="NCBIfam" id="TIGR02218">
    <property type="entry name" value="phg_TIGR02218"/>
    <property type="match status" value="1"/>
</dbReference>
<keyword evidence="3" id="KW-1185">Reference proteome</keyword>
<dbReference type="AlphaFoldDB" id="A0A845ADK5"/>
<dbReference type="Pfam" id="PF09931">
    <property type="entry name" value="Phage_phiJL001_Gp84_N"/>
    <property type="match status" value="1"/>
</dbReference>
<dbReference type="InterPro" id="IPR018964">
    <property type="entry name" value="Phage_phiJL001_Gp84_C"/>
</dbReference>
<proteinExistence type="predicted"/>
<feature type="domain" description="Bacteriophage phiJL001 Gp84 C-terminal" evidence="1">
    <location>
        <begin position="187"/>
        <end position="263"/>
    </location>
</feature>
<evidence type="ECO:0000313" key="3">
    <source>
        <dbReference type="Proteomes" id="UP000460561"/>
    </source>
</evidence>
<evidence type="ECO:0000259" key="1">
    <source>
        <dbReference type="Pfam" id="PF09356"/>
    </source>
</evidence>
<dbReference type="RefSeq" id="WP_160740085.1">
    <property type="nucleotide sequence ID" value="NZ_WTYQ01000005.1"/>
</dbReference>
<reference evidence="2 3" key="1">
    <citation type="submission" date="2019-12" db="EMBL/GenBank/DDBJ databases">
        <title>Genomic-based taxomic classification of the family Erythrobacteraceae.</title>
        <authorList>
            <person name="Xu L."/>
        </authorList>
    </citation>
    <scope>NUCLEOTIDE SEQUENCE [LARGE SCALE GENOMIC DNA]</scope>
    <source>
        <strain evidence="2 3">DSM 18604</strain>
    </source>
</reference>
<dbReference type="OrthoDB" id="1633386at2"/>
<dbReference type="Pfam" id="PF09356">
    <property type="entry name" value="Phage_BR0599"/>
    <property type="match status" value="1"/>
</dbReference>
<gene>
    <name evidence="2" type="ORF">GRI39_12615</name>
</gene>
<organism evidence="2 3">
    <name type="scientific">Altericroceibacterium indicum</name>
    <dbReference type="NCBI Taxonomy" id="374177"/>
    <lineage>
        <taxon>Bacteria</taxon>
        <taxon>Pseudomonadati</taxon>
        <taxon>Pseudomonadota</taxon>
        <taxon>Alphaproteobacteria</taxon>
        <taxon>Sphingomonadales</taxon>
        <taxon>Erythrobacteraceae</taxon>
        <taxon>Altericroceibacterium</taxon>
    </lineage>
</organism>
<evidence type="ECO:0000313" key="2">
    <source>
        <dbReference type="EMBL" id="MXP26875.1"/>
    </source>
</evidence>
<protein>
    <submittedName>
        <fullName evidence="2">DUF2163 domain-containing protein</fullName>
    </submittedName>
</protein>
<sequence length="274" mass="29705">MSRVFFRETLECVSIFWRILRRDGVALGFTAHDRDLWFDGINHRAAPGITPSSIRRNADISMDAAEVQGVLSHSAISETDLADGRYDGAAVLIGVVDWETLENALLYRGEIGAIAMEGGQFSAELLSAKAALDIDTIPRTSPTCRANFCGPGCTLSAVQFTHEAAVLSVDWDANRVDFTPPIAPNVMASGSLRWLDGPHAGLQMEVVEADATGLMLDKALSRELQPGMRALLREGCDHRLETCHIRFANAANFQGEPFLPGNDAITRYPTSSSA</sequence>
<dbReference type="Proteomes" id="UP000460561">
    <property type="component" value="Unassembled WGS sequence"/>
</dbReference>